<feature type="compositionally biased region" description="Polar residues" evidence="1">
    <location>
        <begin position="101"/>
        <end position="113"/>
    </location>
</feature>
<reference evidence="2" key="1">
    <citation type="journal article" date="2021" name="IMA Fungus">
        <title>Genomic characterization of three marine fungi, including Emericellopsis atlantica sp. nov. with signatures of a generalist lifestyle and marine biomass degradation.</title>
        <authorList>
            <person name="Hagestad O.C."/>
            <person name="Hou L."/>
            <person name="Andersen J.H."/>
            <person name="Hansen E.H."/>
            <person name="Altermark B."/>
            <person name="Li C."/>
            <person name="Kuhnert E."/>
            <person name="Cox R.J."/>
            <person name="Crous P.W."/>
            <person name="Spatafora J.W."/>
            <person name="Lail K."/>
            <person name="Amirebrahimi M."/>
            <person name="Lipzen A."/>
            <person name="Pangilinan J."/>
            <person name="Andreopoulos W."/>
            <person name="Hayes R.D."/>
            <person name="Ng V."/>
            <person name="Grigoriev I.V."/>
            <person name="Jackson S.A."/>
            <person name="Sutton T.D.S."/>
            <person name="Dobson A.D.W."/>
            <person name="Rama T."/>
        </authorList>
    </citation>
    <scope>NUCLEOTIDE SEQUENCE</scope>
    <source>
        <strain evidence="2">TS7</strain>
    </source>
</reference>
<proteinExistence type="predicted"/>
<protein>
    <submittedName>
        <fullName evidence="2">Uncharacterized protein</fullName>
    </submittedName>
</protein>
<dbReference type="RefSeq" id="XP_046119668.1">
    <property type="nucleotide sequence ID" value="XM_046260664.1"/>
</dbReference>
<evidence type="ECO:0000256" key="1">
    <source>
        <dbReference type="SAM" id="MobiDB-lite"/>
    </source>
</evidence>
<gene>
    <name evidence="2" type="ORF">F5Z01DRAFT_556404</name>
</gene>
<evidence type="ECO:0000313" key="3">
    <source>
        <dbReference type="Proteomes" id="UP000887229"/>
    </source>
</evidence>
<dbReference type="AlphaFoldDB" id="A0A9P7ZP78"/>
<feature type="compositionally biased region" description="Basic and acidic residues" evidence="1">
    <location>
        <begin position="114"/>
        <end position="127"/>
    </location>
</feature>
<comment type="caution">
    <text evidence="2">The sequence shown here is derived from an EMBL/GenBank/DDBJ whole genome shotgun (WGS) entry which is preliminary data.</text>
</comment>
<feature type="compositionally biased region" description="Basic and acidic residues" evidence="1">
    <location>
        <begin position="15"/>
        <end position="29"/>
    </location>
</feature>
<sequence length="210" mass="24260">MNWTESTLNRHSRRRGFDPDTARQKEYFAKSRACQQQDSRSRRESTSEAPFIPSYIPQASPSPRQTLDRSRESRGSMIFNRRKLVPLSSEASEGEADTPALGTQQSLGYPQTEQDQHPPSHPGRYDLTTKRRKLLGQEDWTGLELQRPLVLDYEPAAIQPDQMHIQYKDLKRTAKAPSARYHRGLLGRNREESEHDHESIRLHIGDKSLR</sequence>
<feature type="region of interest" description="Disordered" evidence="1">
    <location>
        <begin position="187"/>
        <end position="210"/>
    </location>
</feature>
<evidence type="ECO:0000313" key="2">
    <source>
        <dbReference type="EMBL" id="KAG9255744.1"/>
    </source>
</evidence>
<accession>A0A9P7ZP78</accession>
<feature type="compositionally biased region" description="Basic and acidic residues" evidence="1">
    <location>
        <begin position="188"/>
        <end position="210"/>
    </location>
</feature>
<dbReference type="OrthoDB" id="5426563at2759"/>
<feature type="region of interest" description="Disordered" evidence="1">
    <location>
        <begin position="1"/>
        <end position="127"/>
    </location>
</feature>
<organism evidence="2 3">
    <name type="scientific">Emericellopsis atlantica</name>
    <dbReference type="NCBI Taxonomy" id="2614577"/>
    <lineage>
        <taxon>Eukaryota</taxon>
        <taxon>Fungi</taxon>
        <taxon>Dikarya</taxon>
        <taxon>Ascomycota</taxon>
        <taxon>Pezizomycotina</taxon>
        <taxon>Sordariomycetes</taxon>
        <taxon>Hypocreomycetidae</taxon>
        <taxon>Hypocreales</taxon>
        <taxon>Bionectriaceae</taxon>
        <taxon>Emericellopsis</taxon>
    </lineage>
</organism>
<dbReference type="Proteomes" id="UP000887229">
    <property type="component" value="Unassembled WGS sequence"/>
</dbReference>
<keyword evidence="3" id="KW-1185">Reference proteome</keyword>
<dbReference type="GeneID" id="70291567"/>
<dbReference type="EMBL" id="MU251250">
    <property type="protein sequence ID" value="KAG9255744.1"/>
    <property type="molecule type" value="Genomic_DNA"/>
</dbReference>
<name>A0A9P7ZP78_9HYPO</name>